<gene>
    <name evidence="1" type="ORF">QFC21_004243</name>
</gene>
<organism evidence="1 2">
    <name type="scientific">Naganishia friedmannii</name>
    <dbReference type="NCBI Taxonomy" id="89922"/>
    <lineage>
        <taxon>Eukaryota</taxon>
        <taxon>Fungi</taxon>
        <taxon>Dikarya</taxon>
        <taxon>Basidiomycota</taxon>
        <taxon>Agaricomycotina</taxon>
        <taxon>Tremellomycetes</taxon>
        <taxon>Filobasidiales</taxon>
        <taxon>Filobasidiaceae</taxon>
        <taxon>Naganishia</taxon>
    </lineage>
</organism>
<keyword evidence="2" id="KW-1185">Reference proteome</keyword>
<dbReference type="EMBL" id="JASBWT010000014">
    <property type="protein sequence ID" value="KAJ9098597.1"/>
    <property type="molecule type" value="Genomic_DNA"/>
</dbReference>
<evidence type="ECO:0000313" key="1">
    <source>
        <dbReference type="EMBL" id="KAJ9098597.1"/>
    </source>
</evidence>
<proteinExistence type="predicted"/>
<dbReference type="Proteomes" id="UP001227268">
    <property type="component" value="Unassembled WGS sequence"/>
</dbReference>
<protein>
    <submittedName>
        <fullName evidence="1">Uncharacterized protein</fullName>
    </submittedName>
</protein>
<name>A0ACC2VJ76_9TREE</name>
<reference evidence="1" key="1">
    <citation type="submission" date="2023-04" db="EMBL/GenBank/DDBJ databases">
        <title>Draft Genome sequencing of Naganishia species isolated from polar environments using Oxford Nanopore Technology.</title>
        <authorList>
            <person name="Leo P."/>
            <person name="Venkateswaran K."/>
        </authorList>
    </citation>
    <scope>NUCLEOTIDE SEQUENCE</scope>
    <source>
        <strain evidence="1">MNA-CCFEE 5423</strain>
    </source>
</reference>
<comment type="caution">
    <text evidence="1">The sequence shown here is derived from an EMBL/GenBank/DDBJ whole genome shotgun (WGS) entry which is preliminary data.</text>
</comment>
<evidence type="ECO:0000313" key="2">
    <source>
        <dbReference type="Proteomes" id="UP001227268"/>
    </source>
</evidence>
<accession>A0ACC2VJ76</accession>
<sequence length="439" mass="47476">MAADREQSPFHRFDVDDSQTPTTVDYYDIHSSDVVFSLPPVDGGKDAWPFPRGSDDNRNPRMGPAVQCWCFERILESRALPDRGVSWRYHVDIGSDLTGLLYMLGVVFGPLGSAYPQYRWQLMSVGLVGASLSMILSAFATQPWHLVITFGLLYPLAGPAILLFEWFQQRRGMASGIMYAGTGAGGTVFPFIVQALLHTFGYKAAMISLGLGFFCVGAIAIIPIKPRVPTGRARSGEEPLSTSGRSHSVPKIDWSFLRRNTFYAFGGSILLSSLGNFLPTVWIPSLLLLGYLTDHWPLRMVISLSCLGSAAACLLLWGFSTNTGVLIAFVVIFGLLGPSFSAVWAKLIGIIAKDDPNLPSTIFSLFAFMRGIGNITSGTILTASCPTHLLNGRLCILTISPVSEALLKSPAWKSAAGAYGFKNYVSTSTSPAAVVAVQN</sequence>